<dbReference type="EMBL" id="CM042061">
    <property type="protein sequence ID" value="KAI3672838.1"/>
    <property type="molecule type" value="Genomic_DNA"/>
</dbReference>
<organism evidence="1 2">
    <name type="scientific">Arctium lappa</name>
    <name type="common">Greater burdock</name>
    <name type="synonym">Lappa major</name>
    <dbReference type="NCBI Taxonomy" id="4217"/>
    <lineage>
        <taxon>Eukaryota</taxon>
        <taxon>Viridiplantae</taxon>
        <taxon>Streptophyta</taxon>
        <taxon>Embryophyta</taxon>
        <taxon>Tracheophyta</taxon>
        <taxon>Spermatophyta</taxon>
        <taxon>Magnoliopsida</taxon>
        <taxon>eudicotyledons</taxon>
        <taxon>Gunneridae</taxon>
        <taxon>Pentapetalae</taxon>
        <taxon>asterids</taxon>
        <taxon>campanulids</taxon>
        <taxon>Asterales</taxon>
        <taxon>Asteraceae</taxon>
        <taxon>Carduoideae</taxon>
        <taxon>Cardueae</taxon>
        <taxon>Arctiinae</taxon>
        <taxon>Arctium</taxon>
    </lineage>
</organism>
<reference evidence="2" key="1">
    <citation type="journal article" date="2022" name="Mol. Ecol. Resour.">
        <title>The genomes of chicory, endive, great burdock and yacon provide insights into Asteraceae palaeo-polyploidization history and plant inulin production.</title>
        <authorList>
            <person name="Fan W."/>
            <person name="Wang S."/>
            <person name="Wang H."/>
            <person name="Wang A."/>
            <person name="Jiang F."/>
            <person name="Liu H."/>
            <person name="Zhao H."/>
            <person name="Xu D."/>
            <person name="Zhang Y."/>
        </authorList>
    </citation>
    <scope>NUCLEOTIDE SEQUENCE [LARGE SCALE GENOMIC DNA]</scope>
    <source>
        <strain evidence="2">cv. Niubang</strain>
    </source>
</reference>
<comment type="caution">
    <text evidence="1">The sequence shown here is derived from an EMBL/GenBank/DDBJ whole genome shotgun (WGS) entry which is preliminary data.</text>
</comment>
<evidence type="ECO:0000313" key="2">
    <source>
        <dbReference type="Proteomes" id="UP001055879"/>
    </source>
</evidence>
<keyword evidence="2" id="KW-1185">Reference proteome</keyword>
<gene>
    <name evidence="1" type="ORF">L6452_38938</name>
</gene>
<reference evidence="1 2" key="2">
    <citation type="journal article" date="2022" name="Mol. Ecol. Resour.">
        <title>The genomes of chicory, endive, great burdock and yacon provide insights into Asteraceae paleo-polyploidization history and plant inulin production.</title>
        <authorList>
            <person name="Fan W."/>
            <person name="Wang S."/>
            <person name="Wang H."/>
            <person name="Wang A."/>
            <person name="Jiang F."/>
            <person name="Liu H."/>
            <person name="Zhao H."/>
            <person name="Xu D."/>
            <person name="Zhang Y."/>
        </authorList>
    </citation>
    <scope>NUCLEOTIDE SEQUENCE [LARGE SCALE GENOMIC DNA]</scope>
    <source>
        <strain evidence="2">cv. Niubang</strain>
    </source>
</reference>
<evidence type="ECO:0000313" key="1">
    <source>
        <dbReference type="EMBL" id="KAI3672838.1"/>
    </source>
</evidence>
<accession>A0ACB8XQX3</accession>
<protein>
    <submittedName>
        <fullName evidence="1">Uncharacterized protein</fullName>
    </submittedName>
</protein>
<dbReference type="Proteomes" id="UP001055879">
    <property type="component" value="Linkage Group LG15"/>
</dbReference>
<name>A0ACB8XQX3_ARCLA</name>
<proteinExistence type="predicted"/>
<sequence length="129" mass="13816">MNTKVGRMDSEIGLMNAEVDRTSSELGLTNSEVGLLISEGDGSGSVVTDCGGCCEELEPLMDRATSTKVFNGSVRFVVIFSISLEGVEEELSDTSMADPSSSVIVLVLNFYWLLVILPLGFPIVFRVSS</sequence>